<sequence>MKNILLAIMGTSPQVLTETLYAIHMQGRPFPDEVYLITSANAKAKAVEWLLEKGKIEQLKAHHGLPDFKFCLSHILLMEHDDGEAVFDGREEGDQQSIADSITRIVAKFTADESCRIHASIAGGRKTMAFYMGYAMSMFGREQDVLSHVFVSKDFEFSDQFFFPTLNDNYIAKGDIPLNTKDAKVTLAEIPFVRMRNMVDQGFMNQVKCNSFSKSIKLLNSYKKKKIIVEVLTHKKCLLVNGIEIKLPPKELAFYLWLSKLPERKLNVDRKFCVDSTYSASYLKIYSIIAGDSRVFASFNVDREIVEGSSEEALSKLPALKPFEKDWLQQARSKINGQLKKWLDERLATAVEIKSQEYDTQLHKVRYFISESLAVEHDLNKDKSVDQVIRTNTFGHLAK</sequence>
<dbReference type="NCBIfam" id="TIGR02584">
    <property type="entry name" value="cas_NE0113"/>
    <property type="match status" value="1"/>
</dbReference>
<reference evidence="3" key="1">
    <citation type="journal article" date="2019" name="Int. J. Syst. Evol. Microbiol.">
        <title>The Global Catalogue of Microorganisms (GCM) 10K type strain sequencing project: providing services to taxonomists for standard genome sequencing and annotation.</title>
        <authorList>
            <consortium name="The Broad Institute Genomics Platform"/>
            <consortium name="The Broad Institute Genome Sequencing Center for Infectious Disease"/>
            <person name="Wu L."/>
            <person name="Ma J."/>
        </authorList>
    </citation>
    <scope>NUCLEOTIDE SEQUENCE [LARGE SCALE GENOMIC DNA]</scope>
    <source>
        <strain evidence="3">KCTC 23723</strain>
    </source>
</reference>
<dbReference type="EMBL" id="BMYR01000016">
    <property type="protein sequence ID" value="GGW72291.1"/>
    <property type="molecule type" value="Genomic_DNA"/>
</dbReference>
<organism evidence="2 3">
    <name type="scientific">Alishewanella tabrizica</name>
    <dbReference type="NCBI Taxonomy" id="671278"/>
    <lineage>
        <taxon>Bacteria</taxon>
        <taxon>Pseudomonadati</taxon>
        <taxon>Pseudomonadota</taxon>
        <taxon>Gammaproteobacteria</taxon>
        <taxon>Alteromonadales</taxon>
        <taxon>Alteromonadaceae</taxon>
        <taxon>Alishewanella</taxon>
    </lineage>
</organism>
<evidence type="ECO:0000313" key="3">
    <source>
        <dbReference type="Proteomes" id="UP000634667"/>
    </source>
</evidence>
<dbReference type="InterPro" id="IPR013413">
    <property type="entry name" value="CRISPR-assoc_prot_NE0113"/>
</dbReference>
<feature type="domain" description="CRISPR system ring nuclease SSO2081-like" evidence="1">
    <location>
        <begin position="12"/>
        <end position="217"/>
    </location>
</feature>
<dbReference type="Proteomes" id="UP000634667">
    <property type="component" value="Unassembled WGS sequence"/>
</dbReference>
<dbReference type="CDD" id="cd09741">
    <property type="entry name" value="Csx1_III-U"/>
    <property type="match status" value="1"/>
</dbReference>
<dbReference type="Pfam" id="PF09623">
    <property type="entry name" value="Cas_NE0113"/>
    <property type="match status" value="1"/>
</dbReference>
<protein>
    <recommendedName>
        <fullName evidence="1">CRISPR system ring nuclease SSO2081-like domain-containing protein</fullName>
    </recommendedName>
</protein>
<evidence type="ECO:0000313" key="2">
    <source>
        <dbReference type="EMBL" id="GGW72291.1"/>
    </source>
</evidence>
<comment type="caution">
    <text evidence="2">The sequence shown here is derived from an EMBL/GenBank/DDBJ whole genome shotgun (WGS) entry which is preliminary data.</text>
</comment>
<name>A0ABQ2WWG6_9ALTE</name>
<dbReference type="RefSeq" id="WP_189484106.1">
    <property type="nucleotide sequence ID" value="NZ_BMYR01000016.1"/>
</dbReference>
<keyword evidence="3" id="KW-1185">Reference proteome</keyword>
<gene>
    <name evidence="2" type="ORF">GCM10008111_30480</name>
</gene>
<accession>A0ABQ2WWG6</accession>
<proteinExistence type="predicted"/>
<dbReference type="InterPro" id="IPR019092">
    <property type="entry name" value="SSO2081-like_dom"/>
</dbReference>
<evidence type="ECO:0000259" key="1">
    <source>
        <dbReference type="Pfam" id="PF09623"/>
    </source>
</evidence>